<dbReference type="CDD" id="cd02440">
    <property type="entry name" value="AdoMet_MTases"/>
    <property type="match status" value="1"/>
</dbReference>
<feature type="region of interest" description="Disordered" evidence="3">
    <location>
        <begin position="169"/>
        <end position="191"/>
    </location>
</feature>
<gene>
    <name evidence="4" type="ORF">SAMN04488135_115112</name>
</gene>
<name>A0A1M5ZK82_9BURK</name>
<dbReference type="InterPro" id="IPR029063">
    <property type="entry name" value="SAM-dependent_MTases_sf"/>
</dbReference>
<dbReference type="PIRSF" id="PIRSF004553">
    <property type="entry name" value="CHP00095"/>
    <property type="match status" value="1"/>
</dbReference>
<evidence type="ECO:0000313" key="5">
    <source>
        <dbReference type="Proteomes" id="UP000184226"/>
    </source>
</evidence>
<dbReference type="AlphaFoldDB" id="A0A1M5ZK82"/>
<evidence type="ECO:0000313" key="4">
    <source>
        <dbReference type="EMBL" id="SHI24697.1"/>
    </source>
</evidence>
<dbReference type="STRING" id="658167.SAMN04488135_115112"/>
<evidence type="ECO:0000256" key="2">
    <source>
        <dbReference type="ARBA" id="ARBA00022679"/>
    </source>
</evidence>
<dbReference type="GO" id="GO:0008168">
    <property type="term" value="F:methyltransferase activity"/>
    <property type="evidence" value="ECO:0007669"/>
    <property type="project" value="UniProtKB-KW"/>
</dbReference>
<proteinExistence type="predicted"/>
<sequence>MRPTPDRVRETLFNWLHHLWAGDFSQKRVLDLFAGTGALGFEAASRGVAHVQMVENNPAAVAALRALRSRLKAEQVRIHAGSAPMVLERLDHARFDLVMLDPPFGQGWLERLWDKLPAVLSQDGLLYIESEAPVAAPASFEILRLSRAGHVHFHLLRFAALQKKVNNPNTSELNKLKPGDAQEGMPSSIPF</sequence>
<accession>A0A1M5ZK82</accession>
<keyword evidence="2 4" id="KW-0808">Transferase</keyword>
<dbReference type="Proteomes" id="UP000184226">
    <property type="component" value="Unassembled WGS sequence"/>
</dbReference>
<protein>
    <submittedName>
        <fullName evidence="4">16S rRNA (Guanine(966)-N(2))-methyltransferase RsmD</fullName>
    </submittedName>
</protein>
<dbReference type="Gene3D" id="3.40.50.150">
    <property type="entry name" value="Vaccinia Virus protein VP39"/>
    <property type="match status" value="1"/>
</dbReference>
<dbReference type="SUPFAM" id="SSF53335">
    <property type="entry name" value="S-adenosyl-L-methionine-dependent methyltransferases"/>
    <property type="match status" value="1"/>
</dbReference>
<dbReference type="InterPro" id="IPR004398">
    <property type="entry name" value="RNA_MeTrfase_RsmD"/>
</dbReference>
<dbReference type="PANTHER" id="PTHR43542">
    <property type="entry name" value="METHYLTRANSFERASE"/>
    <property type="match status" value="1"/>
</dbReference>
<organism evidence="4 5">
    <name type="scientific">Pollutimonas bauzanensis</name>
    <dbReference type="NCBI Taxonomy" id="658167"/>
    <lineage>
        <taxon>Bacteria</taxon>
        <taxon>Pseudomonadati</taxon>
        <taxon>Pseudomonadota</taxon>
        <taxon>Betaproteobacteria</taxon>
        <taxon>Burkholderiales</taxon>
        <taxon>Alcaligenaceae</taxon>
        <taxon>Pollutimonas</taxon>
    </lineage>
</organism>
<reference evidence="4 5" key="1">
    <citation type="submission" date="2016-11" db="EMBL/GenBank/DDBJ databases">
        <authorList>
            <person name="Jaros S."/>
            <person name="Januszkiewicz K."/>
            <person name="Wedrychowicz H."/>
        </authorList>
    </citation>
    <scope>NUCLEOTIDE SEQUENCE [LARGE SCALE GENOMIC DNA]</scope>
    <source>
        <strain evidence="4 5">CGMCC 1.10190</strain>
    </source>
</reference>
<keyword evidence="1 4" id="KW-0489">Methyltransferase</keyword>
<dbReference type="GO" id="GO:0031167">
    <property type="term" value="P:rRNA methylation"/>
    <property type="evidence" value="ECO:0007669"/>
    <property type="project" value="InterPro"/>
</dbReference>
<evidence type="ECO:0000256" key="3">
    <source>
        <dbReference type="SAM" id="MobiDB-lite"/>
    </source>
</evidence>
<evidence type="ECO:0000256" key="1">
    <source>
        <dbReference type="ARBA" id="ARBA00022603"/>
    </source>
</evidence>
<keyword evidence="5" id="KW-1185">Reference proteome</keyword>
<dbReference type="PANTHER" id="PTHR43542:SF1">
    <property type="entry name" value="METHYLTRANSFERASE"/>
    <property type="match status" value="1"/>
</dbReference>
<dbReference type="EMBL" id="FQXE01000015">
    <property type="protein sequence ID" value="SHI24697.1"/>
    <property type="molecule type" value="Genomic_DNA"/>
</dbReference>
<dbReference type="Pfam" id="PF03602">
    <property type="entry name" value="Cons_hypoth95"/>
    <property type="match status" value="1"/>
</dbReference>